<dbReference type="AlphaFoldDB" id="A0A8X6Y8W1"/>
<dbReference type="Proteomes" id="UP000886998">
    <property type="component" value="Unassembled WGS sequence"/>
</dbReference>
<feature type="compositionally biased region" description="Low complexity" evidence="1">
    <location>
        <begin position="43"/>
        <end position="62"/>
    </location>
</feature>
<organism evidence="2 3">
    <name type="scientific">Trichonephila inaurata madagascariensis</name>
    <dbReference type="NCBI Taxonomy" id="2747483"/>
    <lineage>
        <taxon>Eukaryota</taxon>
        <taxon>Metazoa</taxon>
        <taxon>Ecdysozoa</taxon>
        <taxon>Arthropoda</taxon>
        <taxon>Chelicerata</taxon>
        <taxon>Arachnida</taxon>
        <taxon>Araneae</taxon>
        <taxon>Araneomorphae</taxon>
        <taxon>Entelegynae</taxon>
        <taxon>Araneoidea</taxon>
        <taxon>Nephilidae</taxon>
        <taxon>Trichonephila</taxon>
        <taxon>Trichonephila inaurata</taxon>
    </lineage>
</organism>
<evidence type="ECO:0000313" key="2">
    <source>
        <dbReference type="EMBL" id="GFY66984.1"/>
    </source>
</evidence>
<evidence type="ECO:0000313" key="3">
    <source>
        <dbReference type="Proteomes" id="UP000886998"/>
    </source>
</evidence>
<comment type="caution">
    <text evidence="2">The sequence shown here is derived from an EMBL/GenBank/DDBJ whole genome shotgun (WGS) entry which is preliminary data.</text>
</comment>
<proteinExistence type="predicted"/>
<sequence>MKCKGLNKSLRSKFYQSVPLRGEEKERHLTQHREDDDARKHGGAAVAEGDGDGVSEAVVVHGVVGGERDQPTERQPQAEEDLGAGLQPHDGVS</sequence>
<accession>A0A8X6Y8W1</accession>
<feature type="region of interest" description="Disordered" evidence="1">
    <location>
        <begin position="1"/>
        <end position="93"/>
    </location>
</feature>
<evidence type="ECO:0000256" key="1">
    <source>
        <dbReference type="SAM" id="MobiDB-lite"/>
    </source>
</evidence>
<dbReference type="EMBL" id="BMAV01016312">
    <property type="protein sequence ID" value="GFY66984.1"/>
    <property type="molecule type" value="Genomic_DNA"/>
</dbReference>
<feature type="compositionally biased region" description="Basic and acidic residues" evidence="1">
    <location>
        <begin position="21"/>
        <end position="40"/>
    </location>
</feature>
<protein>
    <submittedName>
        <fullName evidence="2">Uncharacterized protein</fullName>
    </submittedName>
</protein>
<keyword evidence="3" id="KW-1185">Reference proteome</keyword>
<gene>
    <name evidence="2" type="ORF">TNIN_302101</name>
</gene>
<reference evidence="2" key="1">
    <citation type="submission" date="2020-08" db="EMBL/GenBank/DDBJ databases">
        <title>Multicomponent nature underlies the extraordinary mechanical properties of spider dragline silk.</title>
        <authorList>
            <person name="Kono N."/>
            <person name="Nakamura H."/>
            <person name="Mori M."/>
            <person name="Yoshida Y."/>
            <person name="Ohtoshi R."/>
            <person name="Malay A.D."/>
            <person name="Moran D.A.P."/>
            <person name="Tomita M."/>
            <person name="Numata K."/>
            <person name="Arakawa K."/>
        </authorList>
    </citation>
    <scope>NUCLEOTIDE SEQUENCE</scope>
</reference>
<name>A0A8X6Y8W1_9ARAC</name>